<evidence type="ECO:0000256" key="1">
    <source>
        <dbReference type="SAM" id="Phobius"/>
    </source>
</evidence>
<evidence type="ECO:0000313" key="3">
    <source>
        <dbReference type="Proteomes" id="UP000198372"/>
    </source>
</evidence>
<keyword evidence="3" id="KW-1185">Reference proteome</keyword>
<dbReference type="OrthoDB" id="10534117at2759"/>
<dbReference type="Proteomes" id="UP000198372">
    <property type="component" value="Unassembled WGS sequence"/>
</dbReference>
<feature type="transmembrane region" description="Helical" evidence="1">
    <location>
        <begin position="20"/>
        <end position="41"/>
    </location>
</feature>
<keyword evidence="1" id="KW-0812">Transmembrane</keyword>
<dbReference type="EMBL" id="FMSP01000017">
    <property type="protein sequence ID" value="SCV72948.1"/>
    <property type="molecule type" value="Genomic_DNA"/>
</dbReference>
<keyword evidence="1" id="KW-1133">Transmembrane helix</keyword>
<evidence type="ECO:0000313" key="2">
    <source>
        <dbReference type="EMBL" id="SCV72948.1"/>
    </source>
</evidence>
<dbReference type="AlphaFoldDB" id="A0A238FP18"/>
<name>A0A238FP18_9BASI</name>
<gene>
    <name evidence="2" type="ORF">BQ2448_6873</name>
</gene>
<sequence>MPRCTPSISDARTSVASWTLRTATLAVILTYLATSILAAPVKPAQRKRKNQLSLDSASLIMMEAVTWSRYDRHVLRYKEPLQIFWAAEVTRAQERSGKRFASPPCLSRAIERDQAYASLELNEHGQKICVVPLAPPRPRLQRIEQPTSDKIETTSTPIGQAQAGVSLDRRPSPAKIVTLASKTLTSETWIQGSCKDTAAKFNVSEDDCVQVSVVRDSCRSKLWQRIFRIERDEFVLELPRRQI</sequence>
<reference evidence="2" key="1">
    <citation type="submission" date="2016-09" db="EMBL/GenBank/DDBJ databases">
        <authorList>
            <person name="Capua I."/>
            <person name="De Benedictis P."/>
            <person name="Joannis T."/>
            <person name="Lombin L.H."/>
            <person name="Cattoli G."/>
        </authorList>
    </citation>
    <scope>NUCLEOTIDE SEQUENCE [LARGE SCALE GENOMIC DNA]</scope>
</reference>
<proteinExistence type="predicted"/>
<keyword evidence="1" id="KW-0472">Membrane</keyword>
<accession>A0A238FP18</accession>
<organism evidence="2 3">
    <name type="scientific">Microbotryum intermedium</name>
    <dbReference type="NCBI Taxonomy" id="269621"/>
    <lineage>
        <taxon>Eukaryota</taxon>
        <taxon>Fungi</taxon>
        <taxon>Dikarya</taxon>
        <taxon>Basidiomycota</taxon>
        <taxon>Pucciniomycotina</taxon>
        <taxon>Microbotryomycetes</taxon>
        <taxon>Microbotryales</taxon>
        <taxon>Microbotryaceae</taxon>
        <taxon>Microbotryum</taxon>
    </lineage>
</organism>
<protein>
    <submittedName>
        <fullName evidence="2">BQ2448_6873 protein</fullName>
    </submittedName>
</protein>